<dbReference type="InterPro" id="IPR056823">
    <property type="entry name" value="TEN-like_YD-shell"/>
</dbReference>
<dbReference type="Pfam" id="PF25023">
    <property type="entry name" value="TEN_YD-shell"/>
    <property type="match status" value="1"/>
</dbReference>
<evidence type="ECO:0000313" key="4">
    <source>
        <dbReference type="EMBL" id="SDU07727.1"/>
    </source>
</evidence>
<dbReference type="NCBIfam" id="TIGR01643">
    <property type="entry name" value="YD_repeat_2x"/>
    <property type="match status" value="2"/>
</dbReference>
<dbReference type="InterPro" id="IPR031325">
    <property type="entry name" value="RHS_repeat"/>
</dbReference>
<protein>
    <submittedName>
        <fullName evidence="4">RHS repeat-associated core domain-containing protein</fullName>
    </submittedName>
</protein>
<sequence length="1582" mass="175250">MNTTSPLQGQLTSAAFKFDSFVRSGVDPRTGSCSCSVALDATPPDAAIGSKVSVTLAYDSFNDRDLGFGAGWSLRTCSYDQRRRKLTLTNGETYQLFTDGRQVAFQDKKLDNLSVTLQGNELVIEHIDGRIEILSRPGTTHDEWLLAREYSPEGRETLYEYRLVTGRRQLVAVYQQHRRILQVDYARYPSTAPTITVWPDIPSRKLQYLFALRNGRLQQIRLLTAENLPLIWSFDYLYGQGFLLMTEIRQPSGAQQTLKYKLEGHKLPSGAPVPYLPVVTQSIMSPGGEQPAMISAYEYSARNFLGHGSGMRWSAERDVLYDVSDNYEYSCTQIQMVPGPSGLRESSRVIRTYNRFHSMISQRTISGNTMQLREIEYHDVPNRGFRDQPPQFQMQRVVRDSVFDTRVIEGQRRTNSRSEITRTSYDEHGNLLEKTSPGGVREVYEYFPAQGSADCPASPIGVPCFLKQKSIIASADFAAAPTTVVRYTYSELPSLLAGRRCVRLASETLYEEGVSEPRVDCRLRYINNVNDFFHGRLHSKVETVGGVRNEHRYAYWRENDNVRTDQTFSAQGLSHLRQDWHDVCGWLIRTCESGGNTISMEYDSLGQLTRETVMPETGRSASRQFIYQANARSDGRCVTVIVKDSRGALTATRSDGLGRTIRVEKQDVDMPGAPLRVIYAAKYDGLGRLQSDEQTDWFNGEPKTLETHYGYDEWGHQSRISRRGQVIIHDEIDPVARTRTQWMAGGGKTRTFINALEKSSRVERVDLAGVVREVTVYEYDGLGRCIEQTASDGAVTRYTYDLAGRVLNTTLPDGTVIEKKYAPQSQGDYPTQISANGYVVGRRTYDGLMRITGNQSGGRTERMAYEGSSRNPSQKSTAAGKELRFTHDPLLEDGLTGRSGGQASVAARHRFDPRTGLLLESSNSLVQRRLEYCPSGRLSRESWVTALDRFDSGQTYSLMGKPMVHTDVDGTTRTCAYDRTGRLVAITQRSAAASPQECITATYTYDAQEQVKRVAVTDPRSGRSMVTDLAYDGFGREILRRSAQGNDVVEVAQSFGPGDRLSQRTLRSNGVVRVETFAYDVRGRLTRYACDGQQAPVDAQGKVIVSQSYAYDFLDNIRQVVTHFTGGANTATYRYDLADKTQLSAVTNSHPDYASADATFQYDDDGNLLNDSHGRKLHYDELGRLERVSSADSRSTLARYRYDASDRLHAIEWAGQKSCRRFYRAEQLCSEITGEDSRSILYEERQLLALSQGRDTRLFGTDGSGNVLQALCGGDNTRHAYSPYGQRSATDGLDSLFGLGGEPLDPVTGCYLLGNGYRAYDPVLMRFHRPDNWSPFDGGGLNAYAYCLGDPINLSDPTGHISTWGWIKVGLTAAFAIASVAFTIATLGASAPLIGMSFSAATALTLEVVSGAASIASIVLEEAAPDAVATQLLSYTSIALGVVSGGASLTGKLLGKGTSVALQKTVESLSDVVTLGRSNALRGTRLGDYARAASPLVRSAGRRNLIALQNDLRNVLTAKDVVSYANYPVKGVTYTIDRDKYIEKARGFLGLTEERSGSGRPGEAPDDIYGDIRQRSSDIRFA</sequence>
<gene>
    <name evidence="4" type="ORF">SAMN05216476_0324</name>
</gene>
<dbReference type="Proteomes" id="UP000183772">
    <property type="component" value="Chromosome I"/>
</dbReference>
<dbReference type="InterPro" id="IPR006530">
    <property type="entry name" value="YD"/>
</dbReference>
<accession>A0AAX2D5H5</accession>
<keyword evidence="5" id="KW-1185">Reference proteome</keyword>
<evidence type="ECO:0000313" key="5">
    <source>
        <dbReference type="Proteomes" id="UP000183772"/>
    </source>
</evidence>
<feature type="region of interest" description="Disordered" evidence="2">
    <location>
        <begin position="851"/>
        <end position="879"/>
    </location>
</feature>
<dbReference type="Pfam" id="PF05593">
    <property type="entry name" value="RHS_repeat"/>
    <property type="match status" value="1"/>
</dbReference>
<dbReference type="InterPro" id="IPR022385">
    <property type="entry name" value="Rhs_assc_core"/>
</dbReference>
<reference evidence="4 5" key="1">
    <citation type="submission" date="2016-10" db="EMBL/GenBank/DDBJ databases">
        <authorList>
            <person name="Varghese N."/>
            <person name="Submissions S."/>
        </authorList>
    </citation>
    <scope>NUCLEOTIDE SEQUENCE [LARGE SCALE GENOMIC DNA]</scope>
    <source>
        <strain evidence="4 5">DSM 16733</strain>
    </source>
</reference>
<dbReference type="InterPro" id="IPR050708">
    <property type="entry name" value="T6SS_VgrG/RHS"/>
</dbReference>
<dbReference type="EMBL" id="LT629790">
    <property type="protein sequence ID" value="SDU07727.1"/>
    <property type="molecule type" value="Genomic_DNA"/>
</dbReference>
<dbReference type="RefSeq" id="WP_047700020.1">
    <property type="nucleotide sequence ID" value="NZ_LT629790.1"/>
</dbReference>
<name>A0AAX2D5H5_9PSED</name>
<feature type="compositionally biased region" description="Basic and acidic residues" evidence="2">
    <location>
        <begin position="1570"/>
        <end position="1582"/>
    </location>
</feature>
<feature type="region of interest" description="Disordered" evidence="2">
    <location>
        <begin position="1552"/>
        <end position="1582"/>
    </location>
</feature>
<evidence type="ECO:0000256" key="1">
    <source>
        <dbReference type="ARBA" id="ARBA00022737"/>
    </source>
</evidence>
<organism evidence="4 5">
    <name type="scientific">Pseudomonas mediterranea</name>
    <dbReference type="NCBI Taxonomy" id="183795"/>
    <lineage>
        <taxon>Bacteria</taxon>
        <taxon>Pseudomonadati</taxon>
        <taxon>Pseudomonadota</taxon>
        <taxon>Gammaproteobacteria</taxon>
        <taxon>Pseudomonadales</taxon>
        <taxon>Pseudomonadaceae</taxon>
        <taxon>Pseudomonas</taxon>
    </lineage>
</organism>
<dbReference type="Gene3D" id="2.180.10.10">
    <property type="entry name" value="RHS repeat-associated core"/>
    <property type="match status" value="2"/>
</dbReference>
<dbReference type="GeneID" id="76210656"/>
<evidence type="ECO:0000256" key="2">
    <source>
        <dbReference type="SAM" id="MobiDB-lite"/>
    </source>
</evidence>
<proteinExistence type="predicted"/>
<dbReference type="PANTHER" id="PTHR32305:SF15">
    <property type="entry name" value="PROTEIN RHSA-RELATED"/>
    <property type="match status" value="1"/>
</dbReference>
<keyword evidence="1" id="KW-0677">Repeat</keyword>
<dbReference type="PANTHER" id="PTHR32305">
    <property type="match status" value="1"/>
</dbReference>
<feature type="domain" description="Teneurin-like YD-shell" evidence="3">
    <location>
        <begin position="1045"/>
        <end position="1331"/>
    </location>
</feature>
<feature type="compositionally biased region" description="Polar residues" evidence="2">
    <location>
        <begin position="868"/>
        <end position="877"/>
    </location>
</feature>
<evidence type="ECO:0000259" key="3">
    <source>
        <dbReference type="Pfam" id="PF25023"/>
    </source>
</evidence>
<dbReference type="NCBIfam" id="TIGR03696">
    <property type="entry name" value="Rhs_assc_core"/>
    <property type="match status" value="1"/>
</dbReference>